<dbReference type="SUPFAM" id="SSF52540">
    <property type="entry name" value="P-loop containing nucleoside triphosphate hydrolases"/>
    <property type="match status" value="1"/>
</dbReference>
<dbReference type="Pfam" id="PF00005">
    <property type="entry name" value="ABC_tran"/>
    <property type="match status" value="1"/>
</dbReference>
<organism evidence="3 4">
    <name type="scientific">Bombella saccharophila</name>
    <dbReference type="NCBI Taxonomy" id="2967338"/>
    <lineage>
        <taxon>Bacteria</taxon>
        <taxon>Pseudomonadati</taxon>
        <taxon>Pseudomonadota</taxon>
        <taxon>Alphaproteobacteria</taxon>
        <taxon>Acetobacterales</taxon>
        <taxon>Acetobacteraceae</taxon>
        <taxon>Bombella</taxon>
    </lineage>
</organism>
<dbReference type="InterPro" id="IPR027417">
    <property type="entry name" value="P-loop_NTPase"/>
</dbReference>
<dbReference type="GO" id="GO:0005524">
    <property type="term" value="F:ATP binding"/>
    <property type="evidence" value="ECO:0007669"/>
    <property type="project" value="UniProtKB-KW"/>
</dbReference>
<dbReference type="Proteomes" id="UP001165648">
    <property type="component" value="Unassembled WGS sequence"/>
</dbReference>
<dbReference type="RefSeq" id="WP_266106987.1">
    <property type="nucleotide sequence ID" value="NZ_JANIDW010000003.1"/>
</dbReference>
<evidence type="ECO:0000256" key="1">
    <source>
        <dbReference type="SAM" id="MobiDB-lite"/>
    </source>
</evidence>
<evidence type="ECO:0000313" key="3">
    <source>
        <dbReference type="EMBL" id="MCX5615135.1"/>
    </source>
</evidence>
<reference evidence="3 4" key="1">
    <citation type="submission" date="2022-07" db="EMBL/GenBank/DDBJ databases">
        <title>Bombella genomes.</title>
        <authorList>
            <person name="Harer L."/>
            <person name="Styblova S."/>
            <person name="Ehrmann M."/>
        </authorList>
    </citation>
    <scope>NUCLEOTIDE SEQUENCE [LARGE SCALE GENOMIC DNA]</scope>
    <source>
        <strain evidence="3 4">TMW 2.2558</strain>
    </source>
</reference>
<name>A0ABT3WA07_9PROT</name>
<keyword evidence="4" id="KW-1185">Reference proteome</keyword>
<keyword evidence="3" id="KW-0547">Nucleotide-binding</keyword>
<evidence type="ECO:0000313" key="4">
    <source>
        <dbReference type="Proteomes" id="UP001165648"/>
    </source>
</evidence>
<accession>A0ABT3WA07</accession>
<dbReference type="InterPro" id="IPR003439">
    <property type="entry name" value="ABC_transporter-like_ATP-bd"/>
</dbReference>
<feature type="region of interest" description="Disordered" evidence="1">
    <location>
        <begin position="218"/>
        <end position="247"/>
    </location>
</feature>
<protein>
    <submittedName>
        <fullName evidence="3">ATP-binding cassette domain-containing protein</fullName>
    </submittedName>
</protein>
<keyword evidence="3" id="KW-0067">ATP-binding</keyword>
<dbReference type="PANTHER" id="PTHR24220">
    <property type="entry name" value="IMPORT ATP-BINDING PROTEIN"/>
    <property type="match status" value="1"/>
</dbReference>
<dbReference type="PROSITE" id="PS50893">
    <property type="entry name" value="ABC_TRANSPORTER_2"/>
    <property type="match status" value="1"/>
</dbReference>
<dbReference type="Gene3D" id="3.40.50.300">
    <property type="entry name" value="P-loop containing nucleotide triphosphate hydrolases"/>
    <property type="match status" value="1"/>
</dbReference>
<sequence>MITLHNLSLPASPALIQGGMQSLSLQLQRGEALWVVGPAESGKTALLDTLALRRPVAGSATILNEPLSPRFPARTRQRLRQRIGYIDANPLFMDRLSLADNVALPLELAHFRHAEIQRETEAILQWFGIQDHAQALPTTLSHTTRLRAACARALITHPSLILVDEPALTLCPELREHLLSTIKDLVQNGATALFAIRTRPPEVSFPEATLTLPYNPPAPTEGEKEEIPPSLFAPLTPMAPTYEGRFS</sequence>
<gene>
    <name evidence="3" type="ORF">NQF64_07745</name>
</gene>
<dbReference type="EMBL" id="JANIDW010000003">
    <property type="protein sequence ID" value="MCX5615135.1"/>
    <property type="molecule type" value="Genomic_DNA"/>
</dbReference>
<comment type="caution">
    <text evidence="3">The sequence shown here is derived from an EMBL/GenBank/DDBJ whole genome shotgun (WGS) entry which is preliminary data.</text>
</comment>
<evidence type="ECO:0000259" key="2">
    <source>
        <dbReference type="PROSITE" id="PS50893"/>
    </source>
</evidence>
<proteinExistence type="predicted"/>
<dbReference type="InterPro" id="IPR015854">
    <property type="entry name" value="ABC_transpr_LolD-like"/>
</dbReference>
<feature type="domain" description="ABC transporter" evidence="2">
    <location>
        <begin position="2"/>
        <end position="239"/>
    </location>
</feature>